<feature type="transmembrane region" description="Helical" evidence="7">
    <location>
        <begin position="455"/>
        <end position="474"/>
    </location>
</feature>
<dbReference type="EMBL" id="JAFJYH010000093">
    <property type="protein sequence ID" value="KAG4420024.1"/>
    <property type="molecule type" value="Genomic_DNA"/>
</dbReference>
<feature type="transmembrane region" description="Helical" evidence="7">
    <location>
        <begin position="129"/>
        <end position="150"/>
    </location>
</feature>
<evidence type="ECO:0000256" key="6">
    <source>
        <dbReference type="ARBA" id="ARBA00037968"/>
    </source>
</evidence>
<sequence>MDPSNEKMEKTNSNPKVAEFSEGEISNLDEADIFLRDNNFSPEYIQELLADKELNKRLVRKIDLILLPLLAGTYVLQYIDKSALAYSAVFDILTDTNTSLYQYSWLGSIFYFAYLFAEYPWSYLAQKTLMAKVVAGCIISWGSILMITASCSSFTGLAICRFLLGVFEAPITPCFMMIVGMWYTRQEQPFRAGVFYCCNGVGSMVGGVLTYCIGQVDSFPVWKLIFLICGAVTVLWGCLILWLLPDNIISAKRFSLEDKAVLIGRAKLGRTGVLNRTIKWYQIKEALLDPQVLLLALYMLLNEVINGGIANFGKLIIKGLVKKPLLTTALGIPQGAFQVFWILGGTFLASRFKNARTIVMMMYLLPTIIGASLLWKMGRETQAEKVGVLFGYYISGSYVTGLVLALQMPATNLGGYTKRTTGVAIVFMTYCVGNIIGPHAFIASESPKYPTGCKVILACSVTQVAVALSLRALLMARNKKRDAAAPAGTNAEFNAVEEDGGDITDFENQNFRYIY</sequence>
<name>A0A8H7THY0_9HELO</name>
<evidence type="ECO:0000256" key="7">
    <source>
        <dbReference type="SAM" id="Phobius"/>
    </source>
</evidence>
<evidence type="ECO:0000256" key="3">
    <source>
        <dbReference type="ARBA" id="ARBA00022692"/>
    </source>
</evidence>
<feature type="transmembrane region" description="Helical" evidence="7">
    <location>
        <begin position="390"/>
        <end position="410"/>
    </location>
</feature>
<dbReference type="OrthoDB" id="6730379at2759"/>
<dbReference type="PANTHER" id="PTHR43791">
    <property type="entry name" value="PERMEASE-RELATED"/>
    <property type="match status" value="1"/>
</dbReference>
<keyword evidence="5 7" id="KW-0472">Membrane</keyword>
<evidence type="ECO:0000313" key="9">
    <source>
        <dbReference type="Proteomes" id="UP000664132"/>
    </source>
</evidence>
<dbReference type="InterPro" id="IPR036259">
    <property type="entry name" value="MFS_trans_sf"/>
</dbReference>
<feature type="transmembrane region" description="Helical" evidence="7">
    <location>
        <begin position="360"/>
        <end position="378"/>
    </location>
</feature>
<evidence type="ECO:0000256" key="4">
    <source>
        <dbReference type="ARBA" id="ARBA00022989"/>
    </source>
</evidence>
<feature type="transmembrane region" description="Helical" evidence="7">
    <location>
        <begin position="99"/>
        <end position="117"/>
    </location>
</feature>
<dbReference type="Proteomes" id="UP000664132">
    <property type="component" value="Unassembled WGS sequence"/>
</dbReference>
<protein>
    <submittedName>
        <fullName evidence="8">Uncharacterized protein</fullName>
    </submittedName>
</protein>
<comment type="similarity">
    <text evidence="6">Belongs to the major facilitator superfamily. Allantoate permease family.</text>
</comment>
<evidence type="ECO:0000256" key="5">
    <source>
        <dbReference type="ARBA" id="ARBA00023136"/>
    </source>
</evidence>
<dbReference type="GO" id="GO:0016020">
    <property type="term" value="C:membrane"/>
    <property type="evidence" value="ECO:0007669"/>
    <property type="project" value="UniProtKB-SubCell"/>
</dbReference>
<dbReference type="SUPFAM" id="SSF103473">
    <property type="entry name" value="MFS general substrate transporter"/>
    <property type="match status" value="1"/>
</dbReference>
<feature type="transmembrane region" description="Helical" evidence="7">
    <location>
        <begin position="325"/>
        <end position="348"/>
    </location>
</feature>
<dbReference type="GO" id="GO:0022857">
    <property type="term" value="F:transmembrane transporter activity"/>
    <property type="evidence" value="ECO:0007669"/>
    <property type="project" value="InterPro"/>
</dbReference>
<feature type="transmembrane region" description="Helical" evidence="7">
    <location>
        <begin position="194"/>
        <end position="216"/>
    </location>
</feature>
<dbReference type="Pfam" id="PF07690">
    <property type="entry name" value="MFS_1"/>
    <property type="match status" value="1"/>
</dbReference>
<gene>
    <name evidence="8" type="ORF">IFR04_006875</name>
</gene>
<proteinExistence type="inferred from homology"/>
<organism evidence="8 9">
    <name type="scientific">Cadophora malorum</name>
    <dbReference type="NCBI Taxonomy" id="108018"/>
    <lineage>
        <taxon>Eukaryota</taxon>
        <taxon>Fungi</taxon>
        <taxon>Dikarya</taxon>
        <taxon>Ascomycota</taxon>
        <taxon>Pezizomycotina</taxon>
        <taxon>Leotiomycetes</taxon>
        <taxon>Helotiales</taxon>
        <taxon>Ploettnerulaceae</taxon>
        <taxon>Cadophora</taxon>
    </lineage>
</organism>
<reference evidence="8" key="1">
    <citation type="submission" date="2021-02" db="EMBL/GenBank/DDBJ databases">
        <title>Genome sequence Cadophora malorum strain M34.</title>
        <authorList>
            <person name="Stefanovic E."/>
            <person name="Vu D."/>
            <person name="Scully C."/>
            <person name="Dijksterhuis J."/>
            <person name="Roader J."/>
            <person name="Houbraken J."/>
        </authorList>
    </citation>
    <scope>NUCLEOTIDE SEQUENCE</scope>
    <source>
        <strain evidence="8">M34</strain>
    </source>
</reference>
<accession>A0A8H7THY0</accession>
<dbReference type="InterPro" id="IPR011701">
    <property type="entry name" value="MFS"/>
</dbReference>
<keyword evidence="2" id="KW-0813">Transport</keyword>
<evidence type="ECO:0000256" key="2">
    <source>
        <dbReference type="ARBA" id="ARBA00022448"/>
    </source>
</evidence>
<keyword evidence="4 7" id="KW-1133">Transmembrane helix</keyword>
<comment type="subcellular location">
    <subcellularLocation>
        <location evidence="1">Membrane</location>
        <topology evidence="1">Multi-pass membrane protein</topology>
    </subcellularLocation>
</comment>
<evidence type="ECO:0000313" key="8">
    <source>
        <dbReference type="EMBL" id="KAG4420024.1"/>
    </source>
</evidence>
<dbReference type="Gene3D" id="1.20.1250.20">
    <property type="entry name" value="MFS general substrate transporter like domains"/>
    <property type="match status" value="1"/>
</dbReference>
<evidence type="ECO:0000256" key="1">
    <source>
        <dbReference type="ARBA" id="ARBA00004141"/>
    </source>
</evidence>
<dbReference type="FunFam" id="1.20.1250.20:FF:000064">
    <property type="entry name" value="MFS allantoate transporter"/>
    <property type="match status" value="1"/>
</dbReference>
<dbReference type="AlphaFoldDB" id="A0A8H7THY0"/>
<feature type="transmembrane region" description="Helical" evidence="7">
    <location>
        <begin position="162"/>
        <end position="182"/>
    </location>
</feature>
<feature type="transmembrane region" description="Helical" evidence="7">
    <location>
        <begin position="222"/>
        <end position="244"/>
    </location>
</feature>
<feature type="transmembrane region" description="Helical" evidence="7">
    <location>
        <begin position="422"/>
        <end position="443"/>
    </location>
</feature>
<keyword evidence="3 7" id="KW-0812">Transmembrane</keyword>
<dbReference type="PANTHER" id="PTHR43791:SF81">
    <property type="entry name" value="TRANSPORTER, PUTATIVE (AFU_ORTHOLOGUE AFUA_7G01190)-RELATED"/>
    <property type="match status" value="1"/>
</dbReference>
<comment type="caution">
    <text evidence="8">The sequence shown here is derived from an EMBL/GenBank/DDBJ whole genome shotgun (WGS) entry which is preliminary data.</text>
</comment>
<keyword evidence="9" id="KW-1185">Reference proteome</keyword>
<feature type="transmembrane region" description="Helical" evidence="7">
    <location>
        <begin position="62"/>
        <end position="79"/>
    </location>
</feature>